<proteinExistence type="predicted"/>
<name>A0A7R9HAM6_TIMPO</name>
<dbReference type="InterPro" id="IPR021109">
    <property type="entry name" value="Peptidase_aspartic_dom_sf"/>
</dbReference>
<dbReference type="AlphaFoldDB" id="A0A7R9HAM6"/>
<dbReference type="SUPFAM" id="SSF50630">
    <property type="entry name" value="Acid proteases"/>
    <property type="match status" value="1"/>
</dbReference>
<dbReference type="Gene3D" id="2.40.70.10">
    <property type="entry name" value="Acid Proteases"/>
    <property type="match status" value="1"/>
</dbReference>
<dbReference type="Pfam" id="PF00026">
    <property type="entry name" value="Asp"/>
    <property type="match status" value="1"/>
</dbReference>
<sequence length="145" mass="16035">MWTIANNEVAPKEAKIAVDKSVSAPPLFYGCEAWVCQEKHKSKGNVCGKTVWTESVMKGCGLKGDPTGHRERSVLGWFGHVERMSVFQKEGITWGGFELCLSAFVATDLAAPYDNLWALGAAFIGQYYTEFDLGKNRIGFAESYQ</sequence>
<evidence type="ECO:0000313" key="2">
    <source>
        <dbReference type="EMBL" id="CAD7414952.1"/>
    </source>
</evidence>
<gene>
    <name evidence="2" type="ORF">TPSB3V08_LOCUS10004</name>
</gene>
<accession>A0A7R9HAM6</accession>
<organism evidence="2">
    <name type="scientific">Timema poppense</name>
    <name type="common">Walking stick</name>
    <dbReference type="NCBI Taxonomy" id="170557"/>
    <lineage>
        <taxon>Eukaryota</taxon>
        <taxon>Metazoa</taxon>
        <taxon>Ecdysozoa</taxon>
        <taxon>Arthropoda</taxon>
        <taxon>Hexapoda</taxon>
        <taxon>Insecta</taxon>
        <taxon>Pterygota</taxon>
        <taxon>Neoptera</taxon>
        <taxon>Polyneoptera</taxon>
        <taxon>Phasmatodea</taxon>
        <taxon>Timematodea</taxon>
        <taxon>Timematoidea</taxon>
        <taxon>Timematidae</taxon>
        <taxon>Timema</taxon>
    </lineage>
</organism>
<dbReference type="EMBL" id="OD008505">
    <property type="protein sequence ID" value="CAD7414952.1"/>
    <property type="molecule type" value="Genomic_DNA"/>
</dbReference>
<feature type="domain" description="Peptidase A1" evidence="1">
    <location>
        <begin position="98"/>
        <end position="142"/>
    </location>
</feature>
<reference evidence="2" key="1">
    <citation type="submission" date="2020-11" db="EMBL/GenBank/DDBJ databases">
        <authorList>
            <person name="Tran Van P."/>
        </authorList>
    </citation>
    <scope>NUCLEOTIDE SEQUENCE</scope>
</reference>
<evidence type="ECO:0000259" key="1">
    <source>
        <dbReference type="Pfam" id="PF00026"/>
    </source>
</evidence>
<dbReference type="InterPro" id="IPR033121">
    <property type="entry name" value="PEPTIDASE_A1"/>
</dbReference>
<protein>
    <recommendedName>
        <fullName evidence="1">Peptidase A1 domain-containing protein</fullName>
    </recommendedName>
</protein>